<dbReference type="EMBL" id="JAUTXT010000031">
    <property type="protein sequence ID" value="KAK3672670.1"/>
    <property type="molecule type" value="Genomic_DNA"/>
</dbReference>
<dbReference type="GO" id="GO:0003677">
    <property type="term" value="F:DNA binding"/>
    <property type="evidence" value="ECO:0007669"/>
    <property type="project" value="UniProtKB-KW"/>
</dbReference>
<evidence type="ECO:0000256" key="5">
    <source>
        <dbReference type="ARBA" id="ARBA00023163"/>
    </source>
</evidence>
<sequence length="562" mass="63458">MPGKLTQDGERRIALRRYAPKTRTGCVTCKIRRVKCDENKPNCDRCTSTGRKCDGYAHSEVAAATDSTQLVLGTPQYALTLDNSSDSLERKSFQFFRTWTVPCVSGYFQDPLWDRLLLQLSQSDGAIKHAVMALGALHEQRHTRLAKDDGLALSVVPLGTDFAMAQYAKALHGLQSLLQSEKMPLDVVIACCLVLTHFEAMRESFVPAIVHLENAISILQSKTAFDARNIDPSLVRALMCMDIQGATYLNSRIPGLSMYTAASDSVLPTTLHDVQQARDLVNAWTSRMYHFIRIDADNQKFGERLGDVPLEVFARSQQLTQIFASLDQLLTDYMHKPTLRLSTKEQHGLGVLRVRVKFNKILSACSVYAECTMYDAYQDDFDDMLSICTYIMSSDEAEKRLISVSLDEGLVHPLFFVATHCRDHHIRHRALTALRRLTRPRTIWHAEAMYRTAQLCIEMEENLCGKTSPSYDDIPEWQRIHSSGFEGWQLSKVEPNVTAHFRFRPNGPDGEWMSVTKRIEWGAEVPDGVAELYADIERNNALQGSGSSIVTFKWCGFHKMFA</sequence>
<evidence type="ECO:0000256" key="1">
    <source>
        <dbReference type="ARBA" id="ARBA00022723"/>
    </source>
</evidence>
<gene>
    <name evidence="8" type="ORF">LTR78_007482</name>
</gene>
<keyword evidence="6" id="KW-0539">Nucleus</keyword>
<dbReference type="InterPro" id="IPR001138">
    <property type="entry name" value="Zn2Cys6_DnaBD"/>
</dbReference>
<dbReference type="PROSITE" id="PS50048">
    <property type="entry name" value="ZN2_CY6_FUNGAL_2"/>
    <property type="match status" value="1"/>
</dbReference>
<dbReference type="Pfam" id="PF11951">
    <property type="entry name" value="Fungal_trans_2"/>
    <property type="match status" value="1"/>
</dbReference>
<keyword evidence="9" id="KW-1185">Reference proteome</keyword>
<dbReference type="PANTHER" id="PTHR36206:SF12">
    <property type="entry name" value="ASPERCRYPTIN BIOSYNTHESIS CLUSTER-SPECIFIC TRANSCRIPTION REGULATOR ATNN-RELATED"/>
    <property type="match status" value="1"/>
</dbReference>
<dbReference type="Pfam" id="PF00172">
    <property type="entry name" value="Zn_clus"/>
    <property type="match status" value="1"/>
</dbReference>
<dbReference type="GO" id="GO:0000981">
    <property type="term" value="F:DNA-binding transcription factor activity, RNA polymerase II-specific"/>
    <property type="evidence" value="ECO:0007669"/>
    <property type="project" value="InterPro"/>
</dbReference>
<dbReference type="InterPro" id="IPR021858">
    <property type="entry name" value="Fun_TF"/>
</dbReference>
<keyword evidence="3" id="KW-0805">Transcription regulation</keyword>
<evidence type="ECO:0000313" key="9">
    <source>
        <dbReference type="Proteomes" id="UP001274830"/>
    </source>
</evidence>
<keyword evidence="2" id="KW-0862">Zinc</keyword>
<dbReference type="Gene3D" id="4.10.240.10">
    <property type="entry name" value="Zn(2)-C6 fungal-type DNA-binding domain"/>
    <property type="match status" value="1"/>
</dbReference>
<dbReference type="InterPro" id="IPR052360">
    <property type="entry name" value="Transcr_Regulatory_Proteins"/>
</dbReference>
<dbReference type="AlphaFoldDB" id="A0AAE0TRW8"/>
<reference evidence="8" key="1">
    <citation type="submission" date="2023-07" db="EMBL/GenBank/DDBJ databases">
        <title>Black Yeasts Isolated from many extreme environments.</title>
        <authorList>
            <person name="Coleine C."/>
            <person name="Stajich J.E."/>
            <person name="Selbmann L."/>
        </authorList>
    </citation>
    <scope>NUCLEOTIDE SEQUENCE</scope>
    <source>
        <strain evidence="8">CCFEE 5485</strain>
    </source>
</reference>
<comment type="caution">
    <text evidence="8">The sequence shown here is derived from an EMBL/GenBank/DDBJ whole genome shotgun (WGS) entry which is preliminary data.</text>
</comment>
<proteinExistence type="predicted"/>
<accession>A0AAE0TRW8</accession>
<name>A0AAE0TRW8_9PEZI</name>
<evidence type="ECO:0000256" key="4">
    <source>
        <dbReference type="ARBA" id="ARBA00023125"/>
    </source>
</evidence>
<evidence type="ECO:0000256" key="3">
    <source>
        <dbReference type="ARBA" id="ARBA00023015"/>
    </source>
</evidence>
<dbReference type="SMART" id="SM00066">
    <property type="entry name" value="GAL4"/>
    <property type="match status" value="1"/>
</dbReference>
<dbReference type="InterPro" id="IPR036864">
    <property type="entry name" value="Zn2-C6_fun-type_DNA-bd_sf"/>
</dbReference>
<keyword evidence="5" id="KW-0804">Transcription</keyword>
<dbReference type="CDD" id="cd00067">
    <property type="entry name" value="GAL4"/>
    <property type="match status" value="1"/>
</dbReference>
<keyword evidence="1" id="KW-0479">Metal-binding</keyword>
<evidence type="ECO:0000313" key="8">
    <source>
        <dbReference type="EMBL" id="KAK3672670.1"/>
    </source>
</evidence>
<feature type="domain" description="Zn(2)-C6 fungal-type" evidence="7">
    <location>
        <begin position="25"/>
        <end position="53"/>
    </location>
</feature>
<dbReference type="Proteomes" id="UP001274830">
    <property type="component" value="Unassembled WGS sequence"/>
</dbReference>
<keyword evidence="4" id="KW-0238">DNA-binding</keyword>
<dbReference type="PANTHER" id="PTHR36206">
    <property type="entry name" value="ASPERCRYPTIN BIOSYNTHESIS CLUSTER-SPECIFIC TRANSCRIPTION REGULATOR ATNN-RELATED"/>
    <property type="match status" value="1"/>
</dbReference>
<evidence type="ECO:0000259" key="7">
    <source>
        <dbReference type="PROSITE" id="PS50048"/>
    </source>
</evidence>
<organism evidence="8 9">
    <name type="scientific">Recurvomyces mirabilis</name>
    <dbReference type="NCBI Taxonomy" id="574656"/>
    <lineage>
        <taxon>Eukaryota</taxon>
        <taxon>Fungi</taxon>
        <taxon>Dikarya</taxon>
        <taxon>Ascomycota</taxon>
        <taxon>Pezizomycotina</taxon>
        <taxon>Dothideomycetes</taxon>
        <taxon>Dothideomycetidae</taxon>
        <taxon>Mycosphaerellales</taxon>
        <taxon>Teratosphaeriaceae</taxon>
        <taxon>Recurvomyces</taxon>
    </lineage>
</organism>
<evidence type="ECO:0000256" key="6">
    <source>
        <dbReference type="ARBA" id="ARBA00023242"/>
    </source>
</evidence>
<evidence type="ECO:0000256" key="2">
    <source>
        <dbReference type="ARBA" id="ARBA00022833"/>
    </source>
</evidence>
<dbReference type="GO" id="GO:0008270">
    <property type="term" value="F:zinc ion binding"/>
    <property type="evidence" value="ECO:0007669"/>
    <property type="project" value="InterPro"/>
</dbReference>
<protein>
    <recommendedName>
        <fullName evidence="7">Zn(2)-C6 fungal-type domain-containing protein</fullName>
    </recommendedName>
</protein>
<dbReference type="SUPFAM" id="SSF57701">
    <property type="entry name" value="Zn2/Cys6 DNA-binding domain"/>
    <property type="match status" value="1"/>
</dbReference>
<dbReference type="PROSITE" id="PS00463">
    <property type="entry name" value="ZN2_CY6_FUNGAL_1"/>
    <property type="match status" value="1"/>
</dbReference>